<feature type="compositionally biased region" description="Low complexity" evidence="2">
    <location>
        <begin position="420"/>
        <end position="430"/>
    </location>
</feature>
<evidence type="ECO:0000313" key="3">
    <source>
        <dbReference type="EMBL" id="KAF8400971.1"/>
    </source>
</evidence>
<feature type="compositionally biased region" description="Polar residues" evidence="2">
    <location>
        <begin position="1015"/>
        <end position="1029"/>
    </location>
</feature>
<feature type="compositionally biased region" description="Polar residues" evidence="2">
    <location>
        <begin position="941"/>
        <end position="951"/>
    </location>
</feature>
<feature type="compositionally biased region" description="Polar residues" evidence="2">
    <location>
        <begin position="1129"/>
        <end position="1138"/>
    </location>
</feature>
<dbReference type="PANTHER" id="PTHR12161">
    <property type="entry name" value="IST1 FAMILY MEMBER"/>
    <property type="match status" value="1"/>
</dbReference>
<evidence type="ECO:0000256" key="1">
    <source>
        <dbReference type="ARBA" id="ARBA00005536"/>
    </source>
</evidence>
<feature type="compositionally biased region" description="Polar residues" evidence="2">
    <location>
        <begin position="1073"/>
        <end position="1085"/>
    </location>
</feature>
<feature type="compositionally biased region" description="Polar residues" evidence="2">
    <location>
        <begin position="874"/>
        <end position="886"/>
    </location>
</feature>
<feature type="compositionally biased region" description="Polar residues" evidence="2">
    <location>
        <begin position="692"/>
        <end position="721"/>
    </location>
</feature>
<comment type="caution">
    <text evidence="3">The sequence shown here is derived from an EMBL/GenBank/DDBJ whole genome shotgun (WGS) entry which is preliminary data.</text>
</comment>
<dbReference type="AlphaFoldDB" id="A0A834ZBY4"/>
<feature type="region of interest" description="Disordered" evidence="2">
    <location>
        <begin position="991"/>
        <end position="1223"/>
    </location>
</feature>
<dbReference type="Gene3D" id="1.20.1260.60">
    <property type="entry name" value="Vacuolar protein sorting-associated protein Ist1"/>
    <property type="match status" value="1"/>
</dbReference>
<feature type="compositionally biased region" description="Basic and acidic residues" evidence="2">
    <location>
        <begin position="918"/>
        <end position="930"/>
    </location>
</feature>
<dbReference type="Pfam" id="PF03398">
    <property type="entry name" value="Ist1"/>
    <property type="match status" value="1"/>
</dbReference>
<accession>A0A834ZBY4</accession>
<evidence type="ECO:0000313" key="4">
    <source>
        <dbReference type="Proteomes" id="UP000655225"/>
    </source>
</evidence>
<dbReference type="OMA" id="MRDEEPR"/>
<evidence type="ECO:0008006" key="5">
    <source>
        <dbReference type="Google" id="ProtNLM"/>
    </source>
</evidence>
<evidence type="ECO:0000256" key="2">
    <source>
        <dbReference type="SAM" id="MobiDB-lite"/>
    </source>
</evidence>
<dbReference type="OrthoDB" id="29853at2759"/>
<dbReference type="PANTHER" id="PTHR12161:SF13">
    <property type="entry name" value="REGULATOR OF VPS4 ACTIVITY IN THE MVB PATHWAY PROTEIN"/>
    <property type="match status" value="1"/>
</dbReference>
<protein>
    <recommendedName>
        <fullName evidence="5">IST1-like protein</fullName>
    </recommendedName>
</protein>
<feature type="region of interest" description="Disordered" evidence="2">
    <location>
        <begin position="648"/>
        <end position="886"/>
    </location>
</feature>
<feature type="compositionally biased region" description="Basic and acidic residues" evidence="2">
    <location>
        <begin position="383"/>
        <end position="399"/>
    </location>
</feature>
<feature type="region of interest" description="Disordered" evidence="2">
    <location>
        <begin position="918"/>
        <end position="973"/>
    </location>
</feature>
<feature type="compositionally biased region" description="Low complexity" evidence="2">
    <location>
        <begin position="1172"/>
        <end position="1192"/>
    </location>
</feature>
<dbReference type="Proteomes" id="UP000655225">
    <property type="component" value="Unassembled WGS sequence"/>
</dbReference>
<dbReference type="FunFam" id="1.20.1260.60:FF:000003">
    <property type="entry name" value="IST1-like protein isoform A"/>
    <property type="match status" value="1"/>
</dbReference>
<feature type="compositionally biased region" description="Polar residues" evidence="2">
    <location>
        <begin position="610"/>
        <end position="620"/>
    </location>
</feature>
<name>A0A834ZBY4_TETSI</name>
<sequence>MLHKSFKAAKCKTSLRLAMARIKLLKNKRQTQVRQMKKDLAQLLEAGQEQTARIRVEHVVREEKTIAAYDLIEIYCELIVARLPIIESQKNCPIDLKEAISSVVFASPRCADLTELLDVRKHFTAKYGKEFVSSALELRPDCGVNRTMVEKLSARAPDGQTKIKILTTIAEEHNIKWDPDSFGEKDSTLPGDLLNGPSTIVNASKMHVEPPNVQLPHAPGQKHESFVNPYENNARLPQNSQIYASTGISTHNTTMPATSHPEMRHSGSGVEGREFRRPISGDENAFSLNRQNWNMEFKDATSAAQAAAESAERASMAARAAAELSSGGKITRQYSTESYESSFYGFRDEGSEKSTNPKLQGQPVAKDSVTKVHDSPKSSTYDMDPRMHNQQREENKEDNLLGVSERIHSGNGSIKRRSSRSGSSGSSIASIDDNISVANLQKADRDSQKSSYEVETINPIWQGRRSEKDDFYDEVSIKKHSSESVVEFANQQHRMKTENTDNFGEGRIKKQSGRSNSSCSRLSTPDYDDNVISNSNLRKHGNDGGEHSSVSFDKGNIQRVTKKPSSNDYSAVLFDESASDDDCKFDVEDENNGHEPNLYFPSSGRKSHSHLSANTITSSPRRNKSEFLEETSNVQPHLFSGLHSPYESERLVKSAVPSQSEDLLPATFDDSEGPSSESEEEMDKYKHRGRTESSSEPQKQNVHTRSLMSGKTDSHGSTGSSFMKKEVTGGNRKILLHSSSDDSDTDESHPNENQEKELNVRGESWKKYGISDLKSSQSSSRHRRSQASSDDLDQEPFYSPVVEGKQQPVRSSRLSLAQEVRVKDDFGTPQLPDTTKDSEISNYSSSKSSQELNFGTLTGGLRNKGYRRPPSPISSPQAAEDTSTFVEQPIVSTTVKTSISSEACDQESFNQKARIKVHKESSLRSPREFFDMDSDDAEEVLSSQTVSSKGNAGSRRSHRTSLAKSETGAPTRFTVGSMAPVYFDPVSDDAEVLPSQTVSSKGYTGSRLSRRTKDSLANSETGTPTSFTVGSAVPIHLDPDSAEAQEVLPSQTVSSKGNTGSRLSRRAKDSPAMSETITPSRSTVGSGAPVISDSGMERKPSSRSSYSTERPSKPQSQTVPSGRRENTELPRTNASVEQPPSKPMPESDISAPREILESPAVKPSNSLPKTLSSESTVSPKTSSSSGGTASRENSLKKASHVHPKLPDYETFAAHFHSLRSNRR</sequence>
<feature type="compositionally biased region" description="Low complexity" evidence="2">
    <location>
        <begin position="513"/>
        <end position="523"/>
    </location>
</feature>
<feature type="compositionally biased region" description="Acidic residues" evidence="2">
    <location>
        <begin position="669"/>
        <end position="682"/>
    </location>
</feature>
<feature type="region of interest" description="Disordered" evidence="2">
    <location>
        <begin position="346"/>
        <end position="430"/>
    </location>
</feature>
<reference evidence="3 4" key="1">
    <citation type="submission" date="2020-04" db="EMBL/GenBank/DDBJ databases">
        <title>Plant Genome Project.</title>
        <authorList>
            <person name="Zhang R.-G."/>
        </authorList>
    </citation>
    <scope>NUCLEOTIDE SEQUENCE [LARGE SCALE GENOMIC DNA]</scope>
    <source>
        <strain evidence="3">YNK0</strain>
        <tissue evidence="3">Leaf</tissue>
    </source>
</reference>
<feature type="compositionally biased region" description="Low complexity" evidence="2">
    <location>
        <begin position="840"/>
        <end position="849"/>
    </location>
</feature>
<dbReference type="InterPro" id="IPR005061">
    <property type="entry name" value="Ist1"/>
</dbReference>
<feature type="compositionally biased region" description="Polar residues" evidence="2">
    <location>
        <begin position="1048"/>
        <end position="1062"/>
    </location>
</feature>
<dbReference type="EMBL" id="JABCRI010000009">
    <property type="protein sequence ID" value="KAF8400971.1"/>
    <property type="molecule type" value="Genomic_DNA"/>
</dbReference>
<gene>
    <name evidence="3" type="ORF">HHK36_014274</name>
</gene>
<feature type="region of interest" description="Disordered" evidence="2">
    <location>
        <begin position="578"/>
        <end position="632"/>
    </location>
</feature>
<feature type="compositionally biased region" description="Basic and acidic residues" evidence="2">
    <location>
        <begin position="495"/>
        <end position="508"/>
    </location>
</feature>
<comment type="similarity">
    <text evidence="1">Belongs to the IST1 family.</text>
</comment>
<proteinExistence type="inferred from homology"/>
<organism evidence="3 4">
    <name type="scientific">Tetracentron sinense</name>
    <name type="common">Spur-leaf</name>
    <dbReference type="NCBI Taxonomy" id="13715"/>
    <lineage>
        <taxon>Eukaryota</taxon>
        <taxon>Viridiplantae</taxon>
        <taxon>Streptophyta</taxon>
        <taxon>Embryophyta</taxon>
        <taxon>Tracheophyta</taxon>
        <taxon>Spermatophyta</taxon>
        <taxon>Magnoliopsida</taxon>
        <taxon>Trochodendrales</taxon>
        <taxon>Trochodendraceae</taxon>
        <taxon>Tetracentron</taxon>
    </lineage>
</organism>
<feature type="region of interest" description="Disordered" evidence="2">
    <location>
        <begin position="481"/>
        <end position="564"/>
    </location>
</feature>
<feature type="compositionally biased region" description="Basic and acidic residues" evidence="2">
    <location>
        <begin position="746"/>
        <end position="766"/>
    </location>
</feature>
<dbReference type="GO" id="GO:0015031">
    <property type="term" value="P:protein transport"/>
    <property type="evidence" value="ECO:0007669"/>
    <property type="project" value="InterPro"/>
</dbReference>
<keyword evidence="4" id="KW-1185">Reference proteome</keyword>
<feature type="compositionally biased region" description="Polar residues" evidence="2">
    <location>
        <begin position="994"/>
        <end position="1007"/>
    </location>
</feature>
<dbReference type="InterPro" id="IPR042277">
    <property type="entry name" value="IST1-like"/>
</dbReference>